<gene>
    <name evidence="2" type="ORF">MPNT_220035</name>
</gene>
<evidence type="ECO:0000313" key="2">
    <source>
        <dbReference type="EMBL" id="CAF0697542.1"/>
    </source>
</evidence>
<evidence type="ECO:0000259" key="1">
    <source>
        <dbReference type="Pfam" id="PF00535"/>
    </source>
</evidence>
<reference evidence="2" key="1">
    <citation type="submission" date="2021-02" db="EMBL/GenBank/DDBJ databases">
        <authorList>
            <person name="Cremers G."/>
            <person name="Picone N."/>
        </authorList>
    </citation>
    <scope>NUCLEOTIDE SEQUENCE</scope>
    <source>
        <strain evidence="2">PQ17</strain>
    </source>
</reference>
<keyword evidence="3" id="KW-1185">Reference proteome</keyword>
<dbReference type="InterPro" id="IPR001173">
    <property type="entry name" value="Glyco_trans_2-like"/>
</dbReference>
<feature type="domain" description="Glycosyltransferase 2-like" evidence="1">
    <location>
        <begin position="22"/>
        <end position="188"/>
    </location>
</feature>
<dbReference type="PANTHER" id="PTHR43179:SF7">
    <property type="entry name" value="RHAMNOSYLTRANSFERASE WBBL"/>
    <property type="match status" value="1"/>
</dbReference>
<dbReference type="Pfam" id="PF00535">
    <property type="entry name" value="Glycos_transf_2"/>
    <property type="match status" value="1"/>
</dbReference>
<dbReference type="EMBL" id="CAJNOB010000015">
    <property type="protein sequence ID" value="CAF0697542.1"/>
    <property type="molecule type" value="Genomic_DNA"/>
</dbReference>
<accession>A0A8J2FPX5</accession>
<dbReference type="PANTHER" id="PTHR43179">
    <property type="entry name" value="RHAMNOSYLTRANSFERASE WBBL"/>
    <property type="match status" value="1"/>
</dbReference>
<dbReference type="AlphaFoldDB" id="A0A8J2FPX5"/>
<protein>
    <submittedName>
        <fullName evidence="2">Predicted glycosyltransferase</fullName>
    </submittedName>
</protein>
<dbReference type="SUPFAM" id="SSF53448">
    <property type="entry name" value="Nucleotide-diphospho-sugar transferases"/>
    <property type="match status" value="1"/>
</dbReference>
<name>A0A8J2FPX5_9BACT</name>
<proteinExistence type="predicted"/>
<evidence type="ECO:0000313" key="3">
    <source>
        <dbReference type="Proteomes" id="UP000663859"/>
    </source>
</evidence>
<organism evidence="2 3">
    <name type="scientific">Candidatus Methylacidithermus pantelleriae</name>
    <dbReference type="NCBI Taxonomy" id="2744239"/>
    <lineage>
        <taxon>Bacteria</taxon>
        <taxon>Pseudomonadati</taxon>
        <taxon>Verrucomicrobiota</taxon>
        <taxon>Methylacidiphilae</taxon>
        <taxon>Methylacidiphilales</taxon>
        <taxon>Methylacidiphilaceae</taxon>
        <taxon>Candidatus Methylacidithermus</taxon>
    </lineage>
</organism>
<sequence>METVQPTLSVVLVTRDTCWLTCQALESLYAESKETAVEVVVVDNGSADGTLEIVEKRFPQVQTIRFTRNAGFAKAANEGARRTTGRYLLFLNSDVYLLPGSISCALAWMEKLPSCGVVGAQLYHEDGRPQNSIAPFPNFLTELLGRSLVRRLFPSFYRGKERRPTQPLPVDSIIGAFFLVRREVWEKLGGFDEGFFFFLEETDFCRRAWDAGYAVYHLPEVAVRHRQGATAKQWELPARIEYWRSRYRYFRLHAPAWERGMVFAILPVRLFLECVGDTLFVLGSLGRIPKWRRRARVRWGILGWHVRGCPPTEGLPRD</sequence>
<comment type="caution">
    <text evidence="2">The sequence shown here is derived from an EMBL/GenBank/DDBJ whole genome shotgun (WGS) entry which is preliminary data.</text>
</comment>
<dbReference type="RefSeq" id="WP_174583204.1">
    <property type="nucleotide sequence ID" value="NZ_CAJNOB010000015.1"/>
</dbReference>
<dbReference type="Gene3D" id="3.90.550.10">
    <property type="entry name" value="Spore Coat Polysaccharide Biosynthesis Protein SpsA, Chain A"/>
    <property type="match status" value="1"/>
</dbReference>
<dbReference type="Proteomes" id="UP000663859">
    <property type="component" value="Unassembled WGS sequence"/>
</dbReference>
<dbReference type="InterPro" id="IPR029044">
    <property type="entry name" value="Nucleotide-diphossugar_trans"/>
</dbReference>